<protein>
    <recommendedName>
        <fullName evidence="3">PE family protein</fullName>
    </recommendedName>
</protein>
<accession>A0ABP3ALS3</accession>
<reference evidence="1 2" key="1">
    <citation type="submission" date="2014-01" db="EMBL/GenBank/DDBJ databases">
        <authorList>
            <person name="Dobos K."/>
            <person name="Lenaerts A."/>
            <person name="Ordway D."/>
            <person name="DeGroote M.A."/>
            <person name="Parker T."/>
            <person name="Sizemore C."/>
            <person name="Tallon L.J."/>
            <person name="Sadzewicz L.K."/>
            <person name="Sengamalay N."/>
            <person name="Fraser C.M."/>
            <person name="Hine E."/>
            <person name="Shefchek K.A."/>
            <person name="Das S.P."/>
            <person name="Tettelin H."/>
        </authorList>
    </citation>
    <scope>NUCLEOTIDE SEQUENCE [LARGE SCALE GENOMIC DNA]</scope>
    <source>
        <strain evidence="1 2">Harvey</strain>
    </source>
</reference>
<evidence type="ECO:0000313" key="2">
    <source>
        <dbReference type="Proteomes" id="UP000020681"/>
    </source>
</evidence>
<gene>
    <name evidence="1" type="ORF">I551_1885</name>
</gene>
<sequence>AFIAIGGVGGDGGAASSGIGGVGGAGGNADGLIVSLGGVGGHGGDATTGIGGAGGAGGMATARIPRGSISTSAVLAGTGAPALRAVPEVAVVPLIRAMSESPSAKAALEASAVRRARGWPGGR</sequence>
<dbReference type="Proteomes" id="UP000020681">
    <property type="component" value="Unassembled WGS sequence"/>
</dbReference>
<dbReference type="EMBL" id="JAOL01000087">
    <property type="protein sequence ID" value="EUA91611.1"/>
    <property type="molecule type" value="Genomic_DNA"/>
</dbReference>
<organism evidence="1 2">
    <name type="scientific">Mycobacterium ulcerans str. Harvey</name>
    <dbReference type="NCBI Taxonomy" id="1299332"/>
    <lineage>
        <taxon>Bacteria</taxon>
        <taxon>Bacillati</taxon>
        <taxon>Actinomycetota</taxon>
        <taxon>Actinomycetes</taxon>
        <taxon>Mycobacteriales</taxon>
        <taxon>Mycobacteriaceae</taxon>
        <taxon>Mycobacterium</taxon>
        <taxon>Mycobacterium ulcerans group</taxon>
    </lineage>
</organism>
<evidence type="ECO:0000313" key="1">
    <source>
        <dbReference type="EMBL" id="EUA91611.1"/>
    </source>
</evidence>
<keyword evidence="2" id="KW-1185">Reference proteome</keyword>
<name>A0ABP3ALS3_MYCUL</name>
<proteinExistence type="predicted"/>
<feature type="non-terminal residue" evidence="1">
    <location>
        <position position="1"/>
    </location>
</feature>
<evidence type="ECO:0008006" key="3">
    <source>
        <dbReference type="Google" id="ProtNLM"/>
    </source>
</evidence>
<comment type="caution">
    <text evidence="1">The sequence shown here is derived from an EMBL/GenBank/DDBJ whole genome shotgun (WGS) entry which is preliminary data.</text>
</comment>